<evidence type="ECO:0000313" key="8">
    <source>
        <dbReference type="Proteomes" id="UP000813423"/>
    </source>
</evidence>
<name>A0A229XTQ8_ASPFM</name>
<feature type="domain" description="D-isomer specific 2-hydroxyacid dehydrogenase NAD-binding" evidence="6">
    <location>
        <begin position="114"/>
        <end position="299"/>
    </location>
</feature>
<dbReference type="PROSITE" id="PS00670">
    <property type="entry name" value="D_2_HYDROXYACID_DH_2"/>
    <property type="match status" value="1"/>
</dbReference>
<dbReference type="InterPro" id="IPR036291">
    <property type="entry name" value="NAD(P)-bd_dom_sf"/>
</dbReference>
<evidence type="ECO:0000259" key="5">
    <source>
        <dbReference type="Pfam" id="PF00389"/>
    </source>
</evidence>
<dbReference type="GO" id="GO:0051287">
    <property type="term" value="F:NAD binding"/>
    <property type="evidence" value="ECO:0007669"/>
    <property type="project" value="InterPro"/>
</dbReference>
<dbReference type="PANTHER" id="PTHR43026">
    <property type="entry name" value="2-HYDROXYACID DEHYDROGENASE HOMOLOG 1-RELATED"/>
    <property type="match status" value="1"/>
</dbReference>
<dbReference type="Pfam" id="PF02826">
    <property type="entry name" value="2-Hacid_dh_C"/>
    <property type="match status" value="1"/>
</dbReference>
<comment type="similarity">
    <text evidence="1 4">Belongs to the D-isomer specific 2-hydroxyacid dehydrogenase family.</text>
</comment>
<dbReference type="GO" id="GO:0008720">
    <property type="term" value="F:D-lactate dehydrogenase (NAD+) activity"/>
    <property type="evidence" value="ECO:0007669"/>
    <property type="project" value="TreeGrafter"/>
</dbReference>
<gene>
    <name evidence="7" type="ORF">KXV57_003515</name>
</gene>
<dbReference type="Proteomes" id="UP000813423">
    <property type="component" value="Unassembled WGS sequence"/>
</dbReference>
<protein>
    <recommendedName>
        <fullName evidence="9">D-lactate dehydrogenase</fullName>
    </recommendedName>
</protein>
<keyword evidence="2 4" id="KW-0560">Oxidoreductase</keyword>
<evidence type="ECO:0000256" key="4">
    <source>
        <dbReference type="RuleBase" id="RU003719"/>
    </source>
</evidence>
<dbReference type="CDD" id="cd12183">
    <property type="entry name" value="LDH_like_2"/>
    <property type="match status" value="1"/>
</dbReference>
<evidence type="ECO:0000313" key="7">
    <source>
        <dbReference type="EMBL" id="KAH1908253.1"/>
    </source>
</evidence>
<dbReference type="InterPro" id="IPR006140">
    <property type="entry name" value="D-isomer_DH_NAD-bd"/>
</dbReference>
<dbReference type="Gene3D" id="3.40.50.720">
    <property type="entry name" value="NAD(P)-binding Rossmann-like Domain"/>
    <property type="match status" value="2"/>
</dbReference>
<proteinExistence type="inferred from homology"/>
<feature type="domain" description="D-isomer specific 2-hydroxyacid dehydrogenase catalytic" evidence="5">
    <location>
        <begin position="22"/>
        <end position="329"/>
    </location>
</feature>
<organism evidence="7 8">
    <name type="scientific">Aspergillus fumigatus</name>
    <name type="common">Neosartorya fumigata</name>
    <dbReference type="NCBI Taxonomy" id="746128"/>
    <lineage>
        <taxon>Eukaryota</taxon>
        <taxon>Fungi</taxon>
        <taxon>Dikarya</taxon>
        <taxon>Ascomycota</taxon>
        <taxon>Pezizomycotina</taxon>
        <taxon>Eurotiomycetes</taxon>
        <taxon>Eurotiomycetidae</taxon>
        <taxon>Eurotiales</taxon>
        <taxon>Aspergillaceae</taxon>
        <taxon>Aspergillus</taxon>
        <taxon>Aspergillus subgen. Fumigati</taxon>
    </lineage>
</organism>
<evidence type="ECO:0008006" key="9">
    <source>
        <dbReference type="Google" id="ProtNLM"/>
    </source>
</evidence>
<accession>A0A229XTQ8</accession>
<dbReference type="EMBL" id="JAIBSC010000021">
    <property type="protein sequence ID" value="KAH1908253.1"/>
    <property type="molecule type" value="Genomic_DNA"/>
</dbReference>
<dbReference type="InterPro" id="IPR029753">
    <property type="entry name" value="D-isomer_DH_CS"/>
</dbReference>
<dbReference type="OMA" id="VIVTAHQ"/>
<sequence length="347" mass="38186">MKLAVFSAKSYDKLFLDSSLEKDYASFCEIVYHSFALSSETVSLAKGSDAVCAFVNDTLDAPVLKSLHRYGIRAILLRCAGFNNVDLQVAEELGFFVANVPSYSPEAVAEFAVALIQTLNRKTHRAYNRVREGNFNLEGFLGHTLHGKTVGIVGVGRIGLALAKIFHGFGCRLLASDPFGGEEFRKYGEFVELSELLAQSDVVSLHCPLTESTRHIINDETLAQMRKGALLVNTSRGGLINTKAAIRALKEGHLGGLALDVYEGEGSLFYNDHSTEIIHDDTLMRLMTFPNVLVCGHQAFFTQEALCEIAGVTLGNLQDFVLKRTCKNSLVREGHLLVRRDTEPVRL</sequence>
<dbReference type="InterPro" id="IPR058205">
    <property type="entry name" value="D-LDH-like"/>
</dbReference>
<evidence type="ECO:0000256" key="2">
    <source>
        <dbReference type="ARBA" id="ARBA00023002"/>
    </source>
</evidence>
<keyword evidence="3" id="KW-0520">NAD</keyword>
<dbReference type="InterPro" id="IPR006139">
    <property type="entry name" value="D-isomer_2_OHA_DH_cat_dom"/>
</dbReference>
<dbReference type="SUPFAM" id="SSF51735">
    <property type="entry name" value="NAD(P)-binding Rossmann-fold domains"/>
    <property type="match status" value="1"/>
</dbReference>
<dbReference type="PROSITE" id="PS00671">
    <property type="entry name" value="D_2_HYDROXYACID_DH_3"/>
    <property type="match status" value="1"/>
</dbReference>
<evidence type="ECO:0000256" key="1">
    <source>
        <dbReference type="ARBA" id="ARBA00005854"/>
    </source>
</evidence>
<evidence type="ECO:0000259" key="6">
    <source>
        <dbReference type="Pfam" id="PF02826"/>
    </source>
</evidence>
<dbReference type="PANTHER" id="PTHR43026:SF1">
    <property type="entry name" value="2-HYDROXYACID DEHYDROGENASE HOMOLOG 1-RELATED"/>
    <property type="match status" value="1"/>
</dbReference>
<dbReference type="Pfam" id="PF00389">
    <property type="entry name" value="2-Hacid_dh"/>
    <property type="match status" value="1"/>
</dbReference>
<evidence type="ECO:0000256" key="3">
    <source>
        <dbReference type="ARBA" id="ARBA00023027"/>
    </source>
</evidence>
<comment type="caution">
    <text evidence="7">The sequence shown here is derived from an EMBL/GenBank/DDBJ whole genome shotgun (WGS) entry which is preliminary data.</text>
</comment>
<dbReference type="AlphaFoldDB" id="A0A229XTQ8"/>
<reference evidence="7" key="1">
    <citation type="submission" date="2021-08" db="EMBL/GenBank/DDBJ databases">
        <title>Global Aspergillus fumigatus from environmental and clinical sources.</title>
        <authorList>
            <person name="Barber A."/>
            <person name="Sae-Ong T."/>
        </authorList>
    </citation>
    <scope>NUCLEOTIDE SEQUENCE</scope>
    <source>
        <strain evidence="7">NRZ-2016-071</strain>
    </source>
</reference>
<dbReference type="SUPFAM" id="SSF52283">
    <property type="entry name" value="Formate/glycerate dehydrogenase catalytic domain-like"/>
    <property type="match status" value="1"/>
</dbReference>